<gene>
    <name evidence="1" type="ORF">Me_995_000394</name>
</gene>
<accession>A0ACD4PGM2</accession>
<dbReference type="EMBL" id="CP114370">
    <property type="protein sequence ID" value="WBP83775.1"/>
    <property type="molecule type" value="Genomic_DNA"/>
</dbReference>
<evidence type="ECO:0000313" key="1">
    <source>
        <dbReference type="EMBL" id="WBP83775.1"/>
    </source>
</evidence>
<dbReference type="Proteomes" id="UP001213039">
    <property type="component" value="Chromosome"/>
</dbReference>
<name>A0ACD4PGM2_9BACT</name>
<keyword evidence="2" id="KW-1185">Reference proteome</keyword>
<evidence type="ECO:0000313" key="2">
    <source>
        <dbReference type="Proteomes" id="UP001213039"/>
    </source>
</evidence>
<proteinExistence type="predicted"/>
<reference evidence="1" key="1">
    <citation type="submission" date="2022-12" db="EMBL/GenBank/DDBJ databases">
        <authorList>
            <consortium name="Asia Pacific Centre for Animal Health"/>
            <person name="Klose S.M."/>
            <person name="Legione A.R."/>
            <person name="Monotti I."/>
            <person name="Bushell R."/>
            <person name="Marenda M.S."/>
            <person name="Sugiyama T."/>
            <person name="Browning G.F."/>
            <person name="Vaz P.K."/>
        </authorList>
    </citation>
    <scope>NUCLEOTIDE SEQUENCE</scope>
    <source>
        <strain evidence="1">Felid995</strain>
    </source>
</reference>
<sequence length="238" mass="27103">MKKNKFKLLSTGTLLGTTLVGTVFAVSAETAATENNNTSNETQTSSFNKYVSNRLNEFAKTKADEYKALIEKRIWDDFEGGITDSQKAYLVSKIDAMDGSNYKDVRKEIIKLGYETKEAFSRLITYTFGGSYFKDLMAKAENTSINNTINTPFNSLKVFERQELLSNETYKAAFDEFKSTADTLFNEMKTGENNDNAKLKNILDRAYDSYIKFTNVIKSITTAQFSKLKEFVEYHKFL</sequence>
<organism evidence="1 2">
    <name type="scientific">Mycoplasmopsis edwardii</name>
    <dbReference type="NCBI Taxonomy" id="53558"/>
    <lineage>
        <taxon>Bacteria</taxon>
        <taxon>Bacillati</taxon>
        <taxon>Mycoplasmatota</taxon>
        <taxon>Mycoplasmoidales</taxon>
        <taxon>Metamycoplasmataceae</taxon>
        <taxon>Mycoplasmopsis</taxon>
    </lineage>
</organism>
<protein>
    <submittedName>
        <fullName evidence="1">Uncharacterized protein</fullName>
    </submittedName>
</protein>